<feature type="domain" description="DUF7887" evidence="2">
    <location>
        <begin position="104"/>
        <end position="165"/>
    </location>
</feature>
<keyword evidence="1" id="KW-0812">Transmembrane</keyword>
<name>A0A2K1R595_POPTR</name>
<dbReference type="Pfam" id="PF25397">
    <property type="entry name" value="DUF7887"/>
    <property type="match status" value="1"/>
</dbReference>
<dbReference type="PANTHER" id="PTHR38389">
    <property type="entry name" value="DNA-DIRECTED RNA POLYMERASE SUBUNIT BETA"/>
    <property type="match status" value="1"/>
</dbReference>
<evidence type="ECO:0000313" key="3">
    <source>
        <dbReference type="EMBL" id="PNS22429.1"/>
    </source>
</evidence>
<sequence length="166" mass="18413">MVAIKRSFFLINLKLSHHGCLKKNGRKCFATALAKRKEPSENSRSQEQPVFPVTVPKNILSQSAAPVFRLKKNGRKCFATALAKRKEPSENSRSQEQPVFPLRVPKNILSQSAAAVFGLGFIDAGYSGDWSRIGVISKESEDLLKFAAFVVIPLCVFLIFSVSKEE</sequence>
<proteinExistence type="predicted"/>
<accession>A0A2K1R595</accession>
<gene>
    <name evidence="3" type="ORF">POPTR_T145800</name>
</gene>
<dbReference type="InParanoid" id="A0A2K1R595"/>
<keyword evidence="1" id="KW-1133">Transmembrane helix</keyword>
<dbReference type="EMBL" id="KZ623526">
    <property type="protein sequence ID" value="PNS22429.1"/>
    <property type="molecule type" value="Genomic_DNA"/>
</dbReference>
<protein>
    <recommendedName>
        <fullName evidence="2">DUF7887 domain-containing protein</fullName>
    </recommendedName>
</protein>
<dbReference type="PANTHER" id="PTHR38389:SF1">
    <property type="entry name" value="DNA-DIRECTED RNA POLYMERASE SUBUNIT BETA"/>
    <property type="match status" value="1"/>
</dbReference>
<feature type="transmembrane region" description="Helical" evidence="1">
    <location>
        <begin position="143"/>
        <end position="163"/>
    </location>
</feature>
<organism evidence="3">
    <name type="scientific">Populus trichocarpa</name>
    <name type="common">Western balsam poplar</name>
    <name type="synonym">Populus balsamifera subsp. trichocarpa</name>
    <dbReference type="NCBI Taxonomy" id="3694"/>
    <lineage>
        <taxon>Eukaryota</taxon>
        <taxon>Viridiplantae</taxon>
        <taxon>Streptophyta</taxon>
        <taxon>Embryophyta</taxon>
        <taxon>Tracheophyta</taxon>
        <taxon>Spermatophyta</taxon>
        <taxon>Magnoliopsida</taxon>
        <taxon>eudicotyledons</taxon>
        <taxon>Gunneridae</taxon>
        <taxon>Pentapetalae</taxon>
        <taxon>rosids</taxon>
        <taxon>fabids</taxon>
        <taxon>Malpighiales</taxon>
        <taxon>Salicaceae</taxon>
        <taxon>Saliceae</taxon>
        <taxon>Populus</taxon>
    </lineage>
</organism>
<dbReference type="STRING" id="3694.A0A2K1R595"/>
<keyword evidence="1" id="KW-0472">Membrane</keyword>
<dbReference type="ExpressionAtlas" id="A0A2K1R595">
    <property type="expression patterns" value="baseline"/>
</dbReference>
<dbReference type="AlphaFoldDB" id="A0A2K1R595"/>
<evidence type="ECO:0000256" key="1">
    <source>
        <dbReference type="SAM" id="Phobius"/>
    </source>
</evidence>
<dbReference type="InterPro" id="IPR057209">
    <property type="entry name" value="DUF7887"/>
</dbReference>
<evidence type="ECO:0000259" key="2">
    <source>
        <dbReference type="Pfam" id="PF25397"/>
    </source>
</evidence>
<reference evidence="3" key="1">
    <citation type="journal article" date="2006" name="Science">
        <title>The genome of black cottonwood, Populus trichocarpa (Torr. &amp; Gray).</title>
        <authorList>
            <person name="Tuskan G.A."/>
            <person name="Difazio S."/>
            <person name="Jansson S."/>
            <person name="Bohlmann J."/>
            <person name="Grigoriev I."/>
            <person name="Hellsten U."/>
            <person name="Putnam N."/>
            <person name="Ralph S."/>
            <person name="Rombauts S."/>
            <person name="Salamov A."/>
            <person name="Schein J."/>
            <person name="Sterck L."/>
            <person name="Aerts A."/>
            <person name="Bhalerao R.R."/>
            <person name="Bhalerao R.P."/>
            <person name="Blaudez D."/>
            <person name="Boerjan W."/>
            <person name="Brun A."/>
            <person name="Brunner A."/>
            <person name="Busov V."/>
            <person name="Campbell M."/>
            <person name="Carlson J."/>
            <person name="Chalot M."/>
            <person name="Chapman J."/>
            <person name="Chen G.L."/>
            <person name="Cooper D."/>
            <person name="Coutinho P.M."/>
            <person name="Couturier J."/>
            <person name="Covert S."/>
            <person name="Cronk Q."/>
            <person name="Cunningham R."/>
            <person name="Davis J."/>
            <person name="Degroeve S."/>
            <person name="Dejardin A."/>
            <person name="Depamphilis C."/>
            <person name="Detter J."/>
            <person name="Dirks B."/>
            <person name="Dubchak I."/>
            <person name="Duplessis S."/>
            <person name="Ehlting J."/>
            <person name="Ellis B."/>
            <person name="Gendler K."/>
            <person name="Goodstein D."/>
            <person name="Gribskov M."/>
            <person name="Grimwood J."/>
            <person name="Groover A."/>
            <person name="Gunter L."/>
            <person name="Hamberger B."/>
            <person name="Heinze B."/>
            <person name="Helariutta Y."/>
            <person name="Henrissat B."/>
            <person name="Holligan D."/>
            <person name="Holt R."/>
            <person name="Huang W."/>
            <person name="Islam-Faridi N."/>
            <person name="Jones S."/>
            <person name="Jones-Rhoades M."/>
            <person name="Jorgensen R."/>
            <person name="Joshi C."/>
            <person name="Kangasjarvi J."/>
            <person name="Karlsson J."/>
            <person name="Kelleher C."/>
            <person name="Kirkpatrick R."/>
            <person name="Kirst M."/>
            <person name="Kohler A."/>
            <person name="Kalluri U."/>
            <person name="Larimer F."/>
            <person name="Leebens-Mack J."/>
            <person name="Leple J.C."/>
            <person name="Locascio P."/>
            <person name="Lou Y."/>
            <person name="Lucas S."/>
            <person name="Martin F."/>
            <person name="Montanini B."/>
            <person name="Napoli C."/>
            <person name="Nelson D.R."/>
            <person name="Nelson C."/>
            <person name="Nieminen K."/>
            <person name="Nilsson O."/>
            <person name="Pereda V."/>
            <person name="Peter G."/>
            <person name="Philippe R."/>
            <person name="Pilate G."/>
            <person name="Poliakov A."/>
            <person name="Razumovskaya J."/>
            <person name="Richardson P."/>
            <person name="Rinaldi C."/>
            <person name="Ritland K."/>
            <person name="Rouze P."/>
            <person name="Ryaboy D."/>
            <person name="Schmutz J."/>
            <person name="Schrader J."/>
            <person name="Segerman B."/>
            <person name="Shin H."/>
            <person name="Siddiqui A."/>
            <person name="Sterky F."/>
            <person name="Terry A."/>
            <person name="Tsai C.J."/>
            <person name="Uberbacher E."/>
            <person name="Unneberg P."/>
            <person name="Vahala J."/>
            <person name="Wall K."/>
            <person name="Wessler S."/>
            <person name="Yang G."/>
            <person name="Yin T."/>
            <person name="Douglas C."/>
            <person name="Marra M."/>
            <person name="Sandberg G."/>
            <person name="Van de Peer Y."/>
            <person name="Rokhsar D."/>
        </authorList>
    </citation>
    <scope>NUCLEOTIDE SEQUENCE [LARGE SCALE GENOMIC DNA]</scope>
    <source>
        <strain evidence="3">Nisqually-1</strain>
    </source>
</reference>
<reference evidence="3" key="2">
    <citation type="submission" date="2017-07" db="EMBL/GenBank/DDBJ databases">
        <title>WGS assembly of Populus trichocarpa.</title>
        <authorList>
            <person name="Tuskan G."/>
            <person name="Difazio S."/>
            <person name="Jansson S."/>
            <person name="Bohlmann J."/>
            <person name="Grigoriev I."/>
            <person name="Hellsten U."/>
            <person name="Putnam N."/>
            <person name="Ralph S."/>
            <person name="Rombauts S."/>
            <person name="Salamov A."/>
            <person name="Schein J."/>
            <person name="Sterck L."/>
            <person name="Aerts A."/>
            <person name="Bhalerao R."/>
            <person name="Bhalerao R."/>
            <person name="Blaudez D."/>
            <person name="Boerjan W."/>
            <person name="Brun A."/>
            <person name="Brunner A."/>
            <person name="Busov V."/>
            <person name="Campbell M."/>
            <person name="Carlson J."/>
            <person name="Chalot M."/>
            <person name="Chapman J."/>
            <person name="Chen G."/>
            <person name="Cooper D."/>
            <person name="Coutinho P."/>
            <person name="Couturier J."/>
            <person name="Covert S."/>
            <person name="Cronk Q."/>
            <person name="Cunningham R."/>
            <person name="Davis J."/>
            <person name="Degroeve S."/>
            <person name="Dejardin A."/>
            <person name="Depamphilis C."/>
            <person name="Detter J."/>
            <person name="Dirks B."/>
            <person name="Dubchak I."/>
            <person name="Duplessis S."/>
            <person name="Ehlting J."/>
            <person name="Ellis B."/>
            <person name="Gendler K."/>
            <person name="Goodstein D."/>
            <person name="Gribskov M."/>
            <person name="Grimwood J."/>
            <person name="Groover A."/>
            <person name="Gunter L."/>
            <person name="Hamberger B."/>
            <person name="Heinze B."/>
            <person name="Helariutta Y."/>
            <person name="Henrissat B."/>
            <person name="Holligan D."/>
            <person name="Holt R."/>
            <person name="Huang W."/>
            <person name="Islam-Faridi N."/>
            <person name="Jones S."/>
            <person name="Jones-Rhoades M."/>
            <person name="Jorgensen R."/>
            <person name="Joshi C."/>
            <person name="Kangasjarvi J."/>
            <person name="Karlsson J."/>
            <person name="Kelleher C."/>
            <person name="Kirkpatrick R."/>
            <person name="Kirst M."/>
            <person name="Kohler A."/>
            <person name="Kalluri U."/>
            <person name="Larimer F."/>
            <person name="Leebens-Mack J."/>
            <person name="Leple J."/>
            <person name="Locascio P."/>
            <person name="Lou Y."/>
            <person name="Lucas S."/>
            <person name="Martin F."/>
            <person name="Montanini B."/>
            <person name="Napoli C."/>
            <person name="Nelson D."/>
            <person name="Nelson C."/>
            <person name="Nieminen K."/>
            <person name="Nilsson O."/>
            <person name="Pereda V."/>
            <person name="Peter G."/>
            <person name="Philippe R."/>
            <person name="Pilate G."/>
            <person name="Poliakov A."/>
            <person name="Razumovskaya J."/>
            <person name="Richardson P."/>
            <person name="Rinaldi C."/>
            <person name="Ritland K."/>
            <person name="Rouze P."/>
            <person name="Ryaboy D."/>
            <person name="Schmutz J."/>
            <person name="Schrader J."/>
            <person name="Segerman B."/>
            <person name="Shin H."/>
            <person name="Siddiqui A."/>
            <person name="Sterky F."/>
            <person name="Terry A."/>
            <person name="Tsai C."/>
            <person name="Uberbacher E."/>
            <person name="Unneberg P."/>
            <person name="Vahala J."/>
            <person name="Wall K."/>
            <person name="Wessler S."/>
            <person name="Yang G."/>
            <person name="Yin T."/>
            <person name="Douglas C."/>
            <person name="Marra M."/>
            <person name="Sandberg G."/>
            <person name="Van De Peer Y."/>
            <person name="Rokhsar D."/>
        </authorList>
    </citation>
    <scope>NUCLEOTIDE SEQUENCE</scope>
    <source>
        <strain evidence="3">Nisqually-1</strain>
    </source>
</reference>